<dbReference type="GO" id="GO:0005634">
    <property type="term" value="C:nucleus"/>
    <property type="evidence" value="ECO:0007669"/>
    <property type="project" value="TreeGrafter"/>
</dbReference>
<dbReference type="Gene3D" id="3.10.390.10">
    <property type="entry name" value="SAND domain-like"/>
    <property type="match status" value="1"/>
</dbReference>
<feature type="compositionally biased region" description="Polar residues" evidence="2">
    <location>
        <begin position="167"/>
        <end position="180"/>
    </location>
</feature>
<dbReference type="Proteomes" id="UP000748531">
    <property type="component" value="Unassembled WGS sequence"/>
</dbReference>
<dbReference type="GO" id="GO:0005667">
    <property type="term" value="C:transcription regulator complex"/>
    <property type="evidence" value="ECO:0007669"/>
    <property type="project" value="TreeGrafter"/>
</dbReference>
<protein>
    <recommendedName>
        <fullName evidence="3">c-SKI SMAD4-binding domain-containing protein</fullName>
    </recommendedName>
</protein>
<dbReference type="GO" id="GO:0000122">
    <property type="term" value="P:negative regulation of transcription by RNA polymerase II"/>
    <property type="evidence" value="ECO:0007669"/>
    <property type="project" value="TreeGrafter"/>
</dbReference>
<dbReference type="InterPro" id="IPR023216">
    <property type="entry name" value="Tscrpt_reg_SKI_SnoN"/>
</dbReference>
<reference evidence="4" key="1">
    <citation type="submission" date="2019-05" db="EMBL/GenBank/DDBJ databases">
        <title>Annotation for the trematode Paragonimus heterotremus.</title>
        <authorList>
            <person name="Choi Y.-J."/>
        </authorList>
    </citation>
    <scope>NUCLEOTIDE SEQUENCE</scope>
    <source>
        <strain evidence="4">LC</strain>
    </source>
</reference>
<dbReference type="EMBL" id="LUCH01003209">
    <property type="protein sequence ID" value="KAF5400414.1"/>
    <property type="molecule type" value="Genomic_DNA"/>
</dbReference>
<dbReference type="InterPro" id="IPR014890">
    <property type="entry name" value="c-SKI_SMAD4-bd_dom"/>
</dbReference>
<comment type="caution">
    <text evidence="4">The sequence shown here is derived from an EMBL/GenBank/DDBJ whole genome shotgun (WGS) entry which is preliminary data.</text>
</comment>
<comment type="similarity">
    <text evidence="1">Belongs to the SKI family.</text>
</comment>
<dbReference type="PANTHER" id="PTHR10005">
    <property type="entry name" value="SKI ONCOGENE-RELATED"/>
    <property type="match status" value="1"/>
</dbReference>
<feature type="region of interest" description="Disordered" evidence="2">
    <location>
        <begin position="88"/>
        <end position="113"/>
    </location>
</feature>
<evidence type="ECO:0000313" key="4">
    <source>
        <dbReference type="EMBL" id="KAF5400414.1"/>
    </source>
</evidence>
<dbReference type="GO" id="GO:0000978">
    <property type="term" value="F:RNA polymerase II cis-regulatory region sequence-specific DNA binding"/>
    <property type="evidence" value="ECO:0007669"/>
    <property type="project" value="TreeGrafter"/>
</dbReference>
<dbReference type="InterPro" id="IPR010919">
    <property type="entry name" value="SAND-like_dom_sf"/>
</dbReference>
<dbReference type="GO" id="GO:0030514">
    <property type="term" value="P:negative regulation of BMP signaling pathway"/>
    <property type="evidence" value="ECO:0007669"/>
    <property type="project" value="TreeGrafter"/>
</dbReference>
<feature type="domain" description="c-SKI SMAD4-binding" evidence="3">
    <location>
        <begin position="9"/>
        <end position="80"/>
    </location>
</feature>
<dbReference type="GO" id="GO:0046332">
    <property type="term" value="F:SMAD binding"/>
    <property type="evidence" value="ECO:0007669"/>
    <property type="project" value="InterPro"/>
</dbReference>
<dbReference type="SMART" id="SM01046">
    <property type="entry name" value="c-SKI_SMAD_bind"/>
    <property type="match status" value="1"/>
</dbReference>
<dbReference type="OrthoDB" id="3938623at2759"/>
<accession>A0A8J4T941</accession>
<dbReference type="SUPFAM" id="SSF63763">
    <property type="entry name" value="SAND domain-like"/>
    <property type="match status" value="1"/>
</dbReference>
<feature type="region of interest" description="Disordered" evidence="2">
    <location>
        <begin position="167"/>
        <end position="205"/>
    </location>
</feature>
<dbReference type="GO" id="GO:0005737">
    <property type="term" value="C:cytoplasm"/>
    <property type="evidence" value="ECO:0007669"/>
    <property type="project" value="TreeGrafter"/>
</dbReference>
<dbReference type="AlphaFoldDB" id="A0A8J4T941"/>
<dbReference type="PANTHER" id="PTHR10005:SF26">
    <property type="entry name" value="CORL"/>
    <property type="match status" value="1"/>
</dbReference>
<feature type="compositionally biased region" description="Low complexity" evidence="2">
    <location>
        <begin position="88"/>
        <end position="99"/>
    </location>
</feature>
<organism evidence="4 5">
    <name type="scientific">Paragonimus heterotremus</name>
    <dbReference type="NCBI Taxonomy" id="100268"/>
    <lineage>
        <taxon>Eukaryota</taxon>
        <taxon>Metazoa</taxon>
        <taxon>Spiralia</taxon>
        <taxon>Lophotrochozoa</taxon>
        <taxon>Platyhelminthes</taxon>
        <taxon>Trematoda</taxon>
        <taxon>Digenea</taxon>
        <taxon>Plagiorchiida</taxon>
        <taxon>Troglotremata</taxon>
        <taxon>Troglotrematidae</taxon>
        <taxon>Paragonimus</taxon>
    </lineage>
</organism>
<sequence length="425" mass="47530">MLNISSVSLFGPIFPQTFLSPNKFIFHSHVPHHLDAVQVNEYRHPDAANFNAWRRHLFLDNPNPSLNTIYAWEDVKAMFNGGNRKRYSTLSSSNSETSSFQMHDSAKLSEPRLANSNAKSLQTSLGISKSEHNHERTVRLPNFSCGVVNSRGAVTSIDVKTIHSLSLPPSSKAPQGTDNPNALFYPFPTKRRSKQPSQSTRASARHAIVQSTLNQANCITTCDSSSMFSPIFANNSSRLRGCSSSTAKKRRKSDETIDFRRQAWRKVYQDPNNHSDSVTHEKSHFECLNPSSTYKSVKVPPKTTPLVVVNEGSYNGLFDKSQPRGYSNSNSPWSLLFAQRFLDSIRTSVPSMENASRWFDISKLKQMISGAQLHTEEKEPNQGTVREQPTGVNFPSIRTYVKSTPSALSSGTDIEPAYLVDRLLM</sequence>
<evidence type="ECO:0000259" key="3">
    <source>
        <dbReference type="SMART" id="SM01046"/>
    </source>
</evidence>
<evidence type="ECO:0000256" key="1">
    <source>
        <dbReference type="ARBA" id="ARBA00009513"/>
    </source>
</evidence>
<evidence type="ECO:0000313" key="5">
    <source>
        <dbReference type="Proteomes" id="UP000748531"/>
    </source>
</evidence>
<evidence type="ECO:0000256" key="2">
    <source>
        <dbReference type="SAM" id="MobiDB-lite"/>
    </source>
</evidence>
<gene>
    <name evidence="4" type="ORF">PHET_04752</name>
</gene>
<dbReference type="GO" id="GO:0000981">
    <property type="term" value="F:DNA-binding transcription factor activity, RNA polymerase II-specific"/>
    <property type="evidence" value="ECO:0007669"/>
    <property type="project" value="TreeGrafter"/>
</dbReference>
<name>A0A8J4T941_9TREM</name>
<keyword evidence="5" id="KW-1185">Reference proteome</keyword>
<proteinExistence type="inferred from homology"/>